<dbReference type="Gene3D" id="2.10.70.100">
    <property type="match status" value="1"/>
</dbReference>
<dbReference type="PANTHER" id="PTHR43304:SF1">
    <property type="entry name" value="PAC DOMAIN-CONTAINING PROTEIN"/>
    <property type="match status" value="1"/>
</dbReference>
<dbReference type="PANTHER" id="PTHR43304">
    <property type="entry name" value="PHYTOCHROME-LIKE PROTEIN CPH1"/>
    <property type="match status" value="1"/>
</dbReference>
<dbReference type="CDD" id="cd00082">
    <property type="entry name" value="HisKA"/>
    <property type="match status" value="1"/>
</dbReference>
<keyword evidence="10" id="KW-1185">Reference proteome</keyword>
<dbReference type="InterPro" id="IPR001610">
    <property type="entry name" value="PAC"/>
</dbReference>
<feature type="domain" description="Histidine kinase" evidence="6">
    <location>
        <begin position="945"/>
        <end position="1158"/>
    </location>
</feature>
<dbReference type="Gene3D" id="1.10.287.130">
    <property type="match status" value="1"/>
</dbReference>
<dbReference type="SMART" id="SM00387">
    <property type="entry name" value="HATPase_c"/>
    <property type="match status" value="1"/>
</dbReference>
<evidence type="ECO:0000256" key="1">
    <source>
        <dbReference type="ARBA" id="ARBA00000085"/>
    </source>
</evidence>
<dbReference type="EMBL" id="JACHYB010000002">
    <property type="protein sequence ID" value="MBB3188227.1"/>
    <property type="molecule type" value="Genomic_DNA"/>
</dbReference>
<evidence type="ECO:0000256" key="5">
    <source>
        <dbReference type="ARBA" id="ARBA00022777"/>
    </source>
</evidence>
<dbReference type="InterPro" id="IPR000700">
    <property type="entry name" value="PAS-assoc_C"/>
</dbReference>
<dbReference type="SMART" id="SM00086">
    <property type="entry name" value="PAC"/>
    <property type="match status" value="5"/>
</dbReference>
<dbReference type="InterPro" id="IPR003594">
    <property type="entry name" value="HATPase_dom"/>
</dbReference>
<feature type="domain" description="PAS" evidence="7">
    <location>
        <begin position="797"/>
        <end position="867"/>
    </location>
</feature>
<sequence>MEKIVTIALPDQVLYDLKAMVREIFSEDSILKEFDGNLDIEHLVTENPDMIFLGEEVAEQCKVIKQDLRMNAIPVAFFSQQQDIALLRKKSLELKADAFIMLPIEKVFFVSQLHMLEVLGNLHKQHKAQYEHLSSLIESQNQDFEQNNRVMQSLIYDLQHEVISHHATVETLQKSEFFFKESQRVAFIGSYFFDFLHDTWDSSEVLDEIFGIDKHYKRNVEGWEALIYPSDREKMDRYLKSEVMAGHQSFNAEYRIIRQTDEAIRWIWGLGSLQFDQNGVLVSMMGTIQDITERKQSERMLAESEEKFRKIFQEHAAIKLLVDPETGNIVDANKAAVNYYGWSHEELIQMNLDQINVLTKNEVLKKLSESANRIRNHFEFRHRLKNGEIRDVEVFSSKVDIAHKRYVHAIVIDITERKRVESALRESEEKFHNLFDNHAAVKLLVDPDTGAIADANKAAVKYYGWSLEDLKQKKIQEINTLGSLNIEKSMAQVMTNQQNHFEFQHQLKSGDIRNVDVYSSKITINGKDYLHSIVHDITDRKLVEKTLRVNAARMRRAEIASKSGNWEVDVKTHKVIASEGAIKIYGMDKGELELSEIQVIPLPEYRSKLDESFVNLVINQKPYDIEFKIQTQDTREIKDVHSIAIYDEDKKRVFGVIQDITERKRIEEDLRESEQRYRNLVENAPVGIAVYQEGKFVYVNPEGLAMIGAKHPEELIGKPVMSIVHPDSVDVVKQRISEVMAGQTIPPTEEKLIRLDNSIFIAEVVALATTYHDEPAGQVIVTDITERKLAQEALLESEQRYNAFINESDDLIFIKDDQFRYLVANKAMGDFFGKKVAELIGKTDQDLAEQKNLKPCASSDQKALHAKRAFRVEEKLGNQFFETTKFPLALNNGRKAIGGIIREVTENRLAAEEIRQLNATLEQRVTERTAQLEVANKELEAFSYSVSHDLRAPLRALDGFARILVEDYGTTLDPEATRLLNVITDNAKKMGNLIDDLLAFSRISRQEIKFTKIDMYKLAESVYHDLSVNASQSEIKFLLHDLPDAFGDPAMVRQVWANLIDNAVKFTSKKSSGLIEIGSTKETAENIYYVKDNGAGFDMAYSAKLFGIFQRLHSINDFPGTGVGLAIVQRVISRMNGRVWAEGKENEGATFYFTLPNQ</sequence>
<comment type="caution">
    <text evidence="9">The sequence shown here is derived from an EMBL/GenBank/DDBJ whole genome shotgun (WGS) entry which is preliminary data.</text>
</comment>
<dbReference type="InterPro" id="IPR005467">
    <property type="entry name" value="His_kinase_dom"/>
</dbReference>
<dbReference type="PROSITE" id="PS50113">
    <property type="entry name" value="PAC"/>
    <property type="match status" value="3"/>
</dbReference>
<dbReference type="PRINTS" id="PR00344">
    <property type="entry name" value="BCTRLSENSOR"/>
</dbReference>
<dbReference type="SUPFAM" id="SSF47384">
    <property type="entry name" value="Homodimeric domain of signal transducing histidine kinase"/>
    <property type="match status" value="1"/>
</dbReference>
<dbReference type="SMART" id="SM00388">
    <property type="entry name" value="HisKA"/>
    <property type="match status" value="1"/>
</dbReference>
<evidence type="ECO:0000256" key="2">
    <source>
        <dbReference type="ARBA" id="ARBA00012438"/>
    </source>
</evidence>
<gene>
    <name evidence="9" type="ORF">FHX64_002425</name>
</gene>
<evidence type="ECO:0000256" key="3">
    <source>
        <dbReference type="ARBA" id="ARBA00022553"/>
    </source>
</evidence>
<feature type="domain" description="PAS" evidence="7">
    <location>
        <begin position="304"/>
        <end position="348"/>
    </location>
</feature>
<feature type="domain" description="PAC" evidence="8">
    <location>
        <begin position="623"/>
        <end position="672"/>
    </location>
</feature>
<dbReference type="PROSITE" id="PS50109">
    <property type="entry name" value="HIS_KIN"/>
    <property type="match status" value="1"/>
</dbReference>
<dbReference type="Pfam" id="PF00512">
    <property type="entry name" value="HisKA"/>
    <property type="match status" value="1"/>
</dbReference>
<dbReference type="NCBIfam" id="TIGR00229">
    <property type="entry name" value="sensory_box"/>
    <property type="match status" value="6"/>
</dbReference>
<evidence type="ECO:0000313" key="10">
    <source>
        <dbReference type="Proteomes" id="UP000544222"/>
    </source>
</evidence>
<dbReference type="CDD" id="cd00130">
    <property type="entry name" value="PAS"/>
    <property type="match status" value="3"/>
</dbReference>
<evidence type="ECO:0000259" key="6">
    <source>
        <dbReference type="PROSITE" id="PS50109"/>
    </source>
</evidence>
<dbReference type="InterPro" id="IPR003661">
    <property type="entry name" value="HisK_dim/P_dom"/>
</dbReference>
<name>A0A7W5DSG6_9PORP</name>
<dbReference type="Gene3D" id="3.30.450.20">
    <property type="entry name" value="PAS domain"/>
    <property type="match status" value="6"/>
</dbReference>
<feature type="domain" description="PAC" evidence="8">
    <location>
        <begin position="250"/>
        <end position="303"/>
    </location>
</feature>
<comment type="catalytic activity">
    <reaction evidence="1">
        <text>ATP + protein L-histidine = ADP + protein N-phospho-L-histidine.</text>
        <dbReference type="EC" id="2.7.13.3"/>
    </reaction>
</comment>
<dbReference type="AlphaFoldDB" id="A0A7W5DSG6"/>
<dbReference type="Proteomes" id="UP000544222">
    <property type="component" value="Unassembled WGS sequence"/>
</dbReference>
<protein>
    <recommendedName>
        <fullName evidence="2">histidine kinase</fullName>
        <ecNumber evidence="2">2.7.13.3</ecNumber>
    </recommendedName>
</protein>
<dbReference type="EC" id="2.7.13.3" evidence="2"/>
<reference evidence="9 10" key="1">
    <citation type="submission" date="2020-08" db="EMBL/GenBank/DDBJ databases">
        <title>Genomic Encyclopedia of Type Strains, Phase IV (KMG-IV): sequencing the most valuable type-strain genomes for metagenomic binning, comparative biology and taxonomic classification.</title>
        <authorList>
            <person name="Goeker M."/>
        </authorList>
    </citation>
    <scope>NUCLEOTIDE SEQUENCE [LARGE SCALE GENOMIC DNA]</scope>
    <source>
        <strain evidence="9 10">DSM 27471</strain>
    </source>
</reference>
<dbReference type="Pfam" id="PF00989">
    <property type="entry name" value="PAS"/>
    <property type="match status" value="1"/>
</dbReference>
<dbReference type="InterPro" id="IPR052162">
    <property type="entry name" value="Sensor_kinase/Photoreceptor"/>
</dbReference>
<dbReference type="PROSITE" id="PS50112">
    <property type="entry name" value="PAS"/>
    <property type="match status" value="3"/>
</dbReference>
<dbReference type="InterPro" id="IPR036097">
    <property type="entry name" value="HisK_dim/P_sf"/>
</dbReference>
<dbReference type="GO" id="GO:0000155">
    <property type="term" value="F:phosphorelay sensor kinase activity"/>
    <property type="evidence" value="ECO:0007669"/>
    <property type="project" value="InterPro"/>
</dbReference>
<dbReference type="Pfam" id="PF02518">
    <property type="entry name" value="HATPase_c"/>
    <property type="match status" value="1"/>
</dbReference>
<dbReference type="InterPro" id="IPR013767">
    <property type="entry name" value="PAS_fold"/>
</dbReference>
<dbReference type="Pfam" id="PF08447">
    <property type="entry name" value="PAS_3"/>
    <property type="match status" value="1"/>
</dbReference>
<dbReference type="InterPro" id="IPR036890">
    <property type="entry name" value="HATPase_C_sf"/>
</dbReference>
<dbReference type="Gene3D" id="3.30.565.10">
    <property type="entry name" value="Histidine kinase-like ATPase, C-terminal domain"/>
    <property type="match status" value="1"/>
</dbReference>
<dbReference type="InterPro" id="IPR004358">
    <property type="entry name" value="Sig_transdc_His_kin-like_C"/>
</dbReference>
<dbReference type="InterPro" id="IPR013656">
    <property type="entry name" value="PAS_4"/>
</dbReference>
<evidence type="ECO:0000313" key="9">
    <source>
        <dbReference type="EMBL" id="MBB3188227.1"/>
    </source>
</evidence>
<dbReference type="FunFam" id="1.10.287.130:FF:000070">
    <property type="entry name" value="Histidine kinase sensor protein"/>
    <property type="match status" value="1"/>
</dbReference>
<keyword evidence="3" id="KW-0597">Phosphoprotein</keyword>
<dbReference type="RefSeq" id="WP_183414000.1">
    <property type="nucleotide sequence ID" value="NZ_JACHYB010000002.1"/>
</dbReference>
<dbReference type="Pfam" id="PF13426">
    <property type="entry name" value="PAS_9"/>
    <property type="match status" value="3"/>
</dbReference>
<dbReference type="FunFam" id="3.30.565.10:FF:000006">
    <property type="entry name" value="Sensor histidine kinase WalK"/>
    <property type="match status" value="1"/>
</dbReference>
<keyword evidence="4" id="KW-0808">Transferase</keyword>
<dbReference type="InterPro" id="IPR035965">
    <property type="entry name" value="PAS-like_dom_sf"/>
</dbReference>
<organism evidence="9 10">
    <name type="scientific">Microbacter margulisiae</name>
    <dbReference type="NCBI Taxonomy" id="1350067"/>
    <lineage>
        <taxon>Bacteria</taxon>
        <taxon>Pseudomonadati</taxon>
        <taxon>Bacteroidota</taxon>
        <taxon>Bacteroidia</taxon>
        <taxon>Bacteroidales</taxon>
        <taxon>Porphyromonadaceae</taxon>
        <taxon>Microbacter</taxon>
    </lineage>
</organism>
<accession>A0A7W5DSG6</accession>
<dbReference type="InterPro" id="IPR013655">
    <property type="entry name" value="PAS_fold_3"/>
</dbReference>
<dbReference type="GO" id="GO:0006355">
    <property type="term" value="P:regulation of DNA-templated transcription"/>
    <property type="evidence" value="ECO:0007669"/>
    <property type="project" value="InterPro"/>
</dbReference>
<evidence type="ECO:0000256" key="4">
    <source>
        <dbReference type="ARBA" id="ARBA00022679"/>
    </source>
</evidence>
<feature type="domain" description="PAC" evidence="8">
    <location>
        <begin position="376"/>
        <end position="426"/>
    </location>
</feature>
<dbReference type="SUPFAM" id="SSF55785">
    <property type="entry name" value="PYP-like sensor domain (PAS domain)"/>
    <property type="match status" value="6"/>
</dbReference>
<evidence type="ECO:0000259" key="8">
    <source>
        <dbReference type="PROSITE" id="PS50113"/>
    </source>
</evidence>
<dbReference type="InterPro" id="IPR000014">
    <property type="entry name" value="PAS"/>
</dbReference>
<keyword evidence="5" id="KW-0418">Kinase</keyword>
<evidence type="ECO:0000259" key="7">
    <source>
        <dbReference type="PROSITE" id="PS50112"/>
    </source>
</evidence>
<feature type="domain" description="PAS" evidence="7">
    <location>
        <begin position="673"/>
        <end position="743"/>
    </location>
</feature>
<proteinExistence type="predicted"/>
<dbReference type="SUPFAM" id="SSF55874">
    <property type="entry name" value="ATPase domain of HSP90 chaperone/DNA topoisomerase II/histidine kinase"/>
    <property type="match status" value="1"/>
</dbReference>
<dbReference type="Pfam" id="PF08448">
    <property type="entry name" value="PAS_4"/>
    <property type="match status" value="1"/>
</dbReference>
<dbReference type="SMART" id="SM00091">
    <property type="entry name" value="PAS"/>
    <property type="match status" value="5"/>
</dbReference>